<dbReference type="Pfam" id="PF22248">
    <property type="entry name" value="ERMP1_C"/>
    <property type="match status" value="1"/>
</dbReference>
<evidence type="ECO:0000313" key="18">
    <source>
        <dbReference type="Proteomes" id="UP000663760"/>
    </source>
</evidence>
<evidence type="ECO:0000256" key="11">
    <source>
        <dbReference type="ARBA" id="ARBA00023049"/>
    </source>
</evidence>
<dbReference type="Gene3D" id="3.40.630.10">
    <property type="entry name" value="Zn peptidases"/>
    <property type="match status" value="1"/>
</dbReference>
<evidence type="ECO:0000256" key="14">
    <source>
        <dbReference type="SAM" id="Phobius"/>
    </source>
</evidence>
<accession>A0A7I8KUB9</accession>
<dbReference type="OrthoDB" id="76293at2759"/>
<organism evidence="17 18">
    <name type="scientific">Spirodela intermedia</name>
    <name type="common">Intermediate duckweed</name>
    <dbReference type="NCBI Taxonomy" id="51605"/>
    <lineage>
        <taxon>Eukaryota</taxon>
        <taxon>Viridiplantae</taxon>
        <taxon>Streptophyta</taxon>
        <taxon>Embryophyta</taxon>
        <taxon>Tracheophyta</taxon>
        <taxon>Spermatophyta</taxon>
        <taxon>Magnoliopsida</taxon>
        <taxon>Liliopsida</taxon>
        <taxon>Araceae</taxon>
        <taxon>Lemnoideae</taxon>
        <taxon>Spirodela</taxon>
    </lineage>
</organism>
<dbReference type="InterPro" id="IPR045175">
    <property type="entry name" value="M28_fam"/>
</dbReference>
<keyword evidence="5 14" id="KW-0812">Transmembrane</keyword>
<evidence type="ECO:0000256" key="10">
    <source>
        <dbReference type="ARBA" id="ARBA00022989"/>
    </source>
</evidence>
<evidence type="ECO:0000256" key="13">
    <source>
        <dbReference type="ARBA" id="ARBA00023180"/>
    </source>
</evidence>
<evidence type="ECO:0000256" key="8">
    <source>
        <dbReference type="ARBA" id="ARBA00022824"/>
    </source>
</evidence>
<dbReference type="AlphaFoldDB" id="A0A7I8KUB9"/>
<dbReference type="InterPro" id="IPR048024">
    <property type="entry name" value="Fxna-like_M28_dom"/>
</dbReference>
<comment type="cofactor">
    <cofactor evidence="1">
        <name>Zn(2+)</name>
        <dbReference type="ChEBI" id="CHEBI:29105"/>
    </cofactor>
</comment>
<evidence type="ECO:0000256" key="4">
    <source>
        <dbReference type="ARBA" id="ARBA00022670"/>
    </source>
</evidence>
<evidence type="ECO:0000256" key="12">
    <source>
        <dbReference type="ARBA" id="ARBA00023136"/>
    </source>
</evidence>
<feature type="transmembrane region" description="Helical" evidence="14">
    <location>
        <begin position="593"/>
        <end position="611"/>
    </location>
</feature>
<dbReference type="GO" id="GO:0006508">
    <property type="term" value="P:proteolysis"/>
    <property type="evidence" value="ECO:0007669"/>
    <property type="project" value="UniProtKB-KW"/>
</dbReference>
<dbReference type="PANTHER" id="PTHR12147">
    <property type="entry name" value="METALLOPEPTIDASE M28 FAMILY MEMBER"/>
    <property type="match status" value="1"/>
</dbReference>
<keyword evidence="18" id="KW-1185">Reference proteome</keyword>
<reference evidence="17" key="1">
    <citation type="submission" date="2020-02" db="EMBL/GenBank/DDBJ databases">
        <authorList>
            <person name="Scholz U."/>
            <person name="Mascher M."/>
            <person name="Fiebig A."/>
        </authorList>
    </citation>
    <scope>NUCLEOTIDE SEQUENCE</scope>
</reference>
<dbReference type="PANTHER" id="PTHR12147:SF22">
    <property type="entry name" value="ENDOPLASMIC RETICULUM METALLOPEPTIDASE 1"/>
    <property type="match status" value="1"/>
</dbReference>
<evidence type="ECO:0000256" key="7">
    <source>
        <dbReference type="ARBA" id="ARBA00022801"/>
    </source>
</evidence>
<keyword evidence="8" id="KW-0256">Endoplasmic reticulum</keyword>
<feature type="domain" description="Endoplasmic reticulum metallopeptidase 1-like C-terminal" evidence="16">
    <location>
        <begin position="648"/>
        <end position="867"/>
    </location>
</feature>
<name>A0A7I8KUB9_SPIIN</name>
<dbReference type="InterPro" id="IPR007484">
    <property type="entry name" value="Peptidase_M28"/>
</dbReference>
<dbReference type="GO" id="GO:0005789">
    <property type="term" value="C:endoplasmic reticulum membrane"/>
    <property type="evidence" value="ECO:0007669"/>
    <property type="project" value="UniProtKB-SubCell"/>
</dbReference>
<comment type="subcellular location">
    <subcellularLocation>
        <location evidence="2">Endoplasmic reticulum membrane</location>
        <topology evidence="2">Multi-pass membrane protein</topology>
    </subcellularLocation>
</comment>
<dbReference type="Pfam" id="PF04389">
    <property type="entry name" value="Peptidase_M28"/>
    <property type="match status" value="1"/>
</dbReference>
<dbReference type="InterPro" id="IPR053973">
    <property type="entry name" value="ERMP1-like_C"/>
</dbReference>
<protein>
    <submittedName>
        <fullName evidence="17">Uncharacterized protein</fullName>
    </submittedName>
</protein>
<dbReference type="SUPFAM" id="SSF53187">
    <property type="entry name" value="Zn-dependent exopeptidases"/>
    <property type="match status" value="1"/>
</dbReference>
<dbReference type="GO" id="GO:0008235">
    <property type="term" value="F:metalloexopeptidase activity"/>
    <property type="evidence" value="ECO:0007669"/>
    <property type="project" value="InterPro"/>
</dbReference>
<dbReference type="CDD" id="cd03875">
    <property type="entry name" value="M28_Fxna_like"/>
    <property type="match status" value="1"/>
</dbReference>
<keyword evidence="7" id="KW-0378">Hydrolase</keyword>
<feature type="transmembrane region" description="Helical" evidence="14">
    <location>
        <begin position="447"/>
        <end position="468"/>
    </location>
</feature>
<keyword evidence="6" id="KW-0479">Metal-binding</keyword>
<feature type="transmembrane region" description="Helical" evidence="14">
    <location>
        <begin position="412"/>
        <end position="435"/>
    </location>
</feature>
<dbReference type="Proteomes" id="UP000663760">
    <property type="component" value="Chromosome 8"/>
</dbReference>
<gene>
    <name evidence="17" type="ORF">SI8410_08011262</name>
</gene>
<evidence type="ECO:0000256" key="9">
    <source>
        <dbReference type="ARBA" id="ARBA00022833"/>
    </source>
</evidence>
<dbReference type="GO" id="GO:0046872">
    <property type="term" value="F:metal ion binding"/>
    <property type="evidence" value="ECO:0007669"/>
    <property type="project" value="UniProtKB-KW"/>
</dbReference>
<keyword evidence="10 14" id="KW-1133">Transmembrane helix</keyword>
<keyword evidence="11" id="KW-0482">Metalloprotease</keyword>
<keyword evidence="4" id="KW-0645">Protease</keyword>
<keyword evidence="12 14" id="KW-0472">Membrane</keyword>
<evidence type="ECO:0000259" key="16">
    <source>
        <dbReference type="Pfam" id="PF22248"/>
    </source>
</evidence>
<feature type="transmembrane region" description="Helical" evidence="14">
    <location>
        <begin position="12"/>
        <end position="32"/>
    </location>
</feature>
<comment type="similarity">
    <text evidence="3">Belongs to the peptidase M28 family.</text>
</comment>
<sequence>MTLRWWASRDSAAFKCLVGLAILYGVMSYVAYNVVYVRHVRPLGVDAPPDRFSEARAIEHVRYLTVDIDGRQEGRPGLDEAARYIKNQLEMMKERAGPGYRLDIDEMSVSGSFNMMFLRHSLSLGYRNHTNILFRISSAVSNYTEPAVLVNGHFDSPLGSPGAGDCGSCVASMLELVRVILDSSWIPPQPIIFLFNGAEEIFLLGSHGFMKTHEWANSLGAFINVEASGSGGLDLVCQSGPGSWPSLVYAQSAVYPMAQSAAQDVFGIIPGDTDFRIFAKDFGKIPGLDIIFVLGGYYYHTSHDTLERLMPGSIQARGENLYALVKAFTASPLLRNAEQRSQVDAAKDPGNDRAVYFDYLSWFMIIYSRRVALVLHNLPVVIFLLMPLLLHFQHCTVSSVFSSFLDLTKGVFFHAMGISLGIFVPVGFAVLRLCFSRYAMSWYARPYLAYMMFIPCSIVGLLIPRTVWGSFSVSQEVAFPGETNEVLFDKVCFWGAFGLYGFINMAYTLSGLGGGFVTFLHAASMLLAWIFFCLSSKYFGHKSFRSLAGYVIPLIPDLLYSVYFGAFLVQFVIEKMGMMGSLPHPYGYFIPDIIVAAVVGLVTGLCVGPLLPVVGRWMARSSVVNFLLQVTVVAMAVSSQLFPYSTSAPKRVAFHHTFVTADSGKLLESSYEFSVLDANSLGFLFKYSPEAAKLLEVVPESSIQHSDPSSWVALFPISFLFSGSLKFPAQGDGILHQYEYLPRLSHLSSTEATTGARKIHLEVELGSVSEIWAVVLNITGPLGNWSFADNVIPVPERINGGPPSYICRLSGKSHENWAFWLEASSSEALRVDLAVLDQYLLDGPKRLKGLFPNWVDVIASSAFLSSYYF</sequence>
<keyword evidence="13" id="KW-0325">Glycoprotein</keyword>
<evidence type="ECO:0000256" key="1">
    <source>
        <dbReference type="ARBA" id="ARBA00001947"/>
    </source>
</evidence>
<evidence type="ECO:0000313" key="17">
    <source>
        <dbReference type="EMBL" id="CAA7400584.1"/>
    </source>
</evidence>
<feature type="transmembrane region" description="Helical" evidence="14">
    <location>
        <begin position="371"/>
        <end position="392"/>
    </location>
</feature>
<feature type="domain" description="Peptidase M28" evidence="15">
    <location>
        <begin position="143"/>
        <end position="324"/>
    </location>
</feature>
<evidence type="ECO:0000256" key="3">
    <source>
        <dbReference type="ARBA" id="ARBA00010918"/>
    </source>
</evidence>
<evidence type="ECO:0000256" key="5">
    <source>
        <dbReference type="ARBA" id="ARBA00022692"/>
    </source>
</evidence>
<evidence type="ECO:0000256" key="6">
    <source>
        <dbReference type="ARBA" id="ARBA00022723"/>
    </source>
</evidence>
<keyword evidence="9" id="KW-0862">Zinc</keyword>
<evidence type="ECO:0000256" key="2">
    <source>
        <dbReference type="ARBA" id="ARBA00004477"/>
    </source>
</evidence>
<feature type="transmembrane region" description="Helical" evidence="14">
    <location>
        <begin position="547"/>
        <end position="573"/>
    </location>
</feature>
<feature type="transmembrane region" description="Helical" evidence="14">
    <location>
        <begin position="623"/>
        <end position="642"/>
    </location>
</feature>
<evidence type="ECO:0000259" key="15">
    <source>
        <dbReference type="Pfam" id="PF04389"/>
    </source>
</evidence>
<dbReference type="EMBL" id="LR746271">
    <property type="protein sequence ID" value="CAA7400584.1"/>
    <property type="molecule type" value="Genomic_DNA"/>
</dbReference>
<feature type="transmembrane region" description="Helical" evidence="14">
    <location>
        <begin position="512"/>
        <end position="535"/>
    </location>
</feature>
<proteinExistence type="inferred from homology"/>
<dbReference type="FunFam" id="3.40.630.10:FF:000008">
    <property type="entry name" value="Endoplasmic reticulum metallopeptidase 1"/>
    <property type="match status" value="1"/>
</dbReference>